<dbReference type="Proteomes" id="UP000587527">
    <property type="component" value="Unassembled WGS sequence"/>
</dbReference>
<keyword evidence="2" id="KW-1185">Reference proteome</keyword>
<dbReference type="RefSeq" id="WP_184842721.1">
    <property type="nucleotide sequence ID" value="NZ_JACHMN010000003.1"/>
</dbReference>
<comment type="caution">
    <text evidence="1">The sequence shown here is derived from an EMBL/GenBank/DDBJ whole genome shotgun (WGS) entry which is preliminary data.</text>
</comment>
<organism evidence="1 2">
    <name type="scientific">Allocatelliglobosispora scoriae</name>
    <dbReference type="NCBI Taxonomy" id="643052"/>
    <lineage>
        <taxon>Bacteria</taxon>
        <taxon>Bacillati</taxon>
        <taxon>Actinomycetota</taxon>
        <taxon>Actinomycetes</taxon>
        <taxon>Micromonosporales</taxon>
        <taxon>Micromonosporaceae</taxon>
        <taxon>Allocatelliglobosispora</taxon>
    </lineage>
</organism>
<dbReference type="PIRSF" id="PIRSF017393">
    <property type="entry name" value="MTase_SAV2177"/>
    <property type="match status" value="1"/>
</dbReference>
<evidence type="ECO:0000313" key="2">
    <source>
        <dbReference type="Proteomes" id="UP000587527"/>
    </source>
</evidence>
<sequence length="256" mass="27598">MEPSTPNVARMYDYYLGGDEALPVDREAAELVLATAPQVRTAVAENRGFLERVVTHMAAQGIDQFLDIGSGLPTQRNVHQILAEVSPGARVVYVDYDPVVVERSIHLLAGIDTADCMLGDVRKLSALCDEPRVSELINFDRPVGVLLLAVLNFVGDEDNPAEVVSELRRLTAPGSLVALSHGAREQSLSTSRGIEHAYRRASGQAVLRTRTEVLRLLDGCEILPPGLVYGAQWTAEPSAPMGDPGTAMTFAALARL</sequence>
<dbReference type="SUPFAM" id="SSF53335">
    <property type="entry name" value="S-adenosyl-L-methionine-dependent methyltransferases"/>
    <property type="match status" value="1"/>
</dbReference>
<dbReference type="Pfam" id="PF04672">
    <property type="entry name" value="Methyltransf_19"/>
    <property type="match status" value="1"/>
</dbReference>
<reference evidence="1 2" key="1">
    <citation type="submission" date="2020-08" db="EMBL/GenBank/DDBJ databases">
        <title>Sequencing the genomes of 1000 actinobacteria strains.</title>
        <authorList>
            <person name="Klenk H.-P."/>
        </authorList>
    </citation>
    <scope>NUCLEOTIDE SEQUENCE [LARGE SCALE GENOMIC DNA]</scope>
    <source>
        <strain evidence="1 2">DSM 45362</strain>
    </source>
</reference>
<keyword evidence="1" id="KW-0808">Transferase</keyword>
<dbReference type="GO" id="GO:0032259">
    <property type="term" value="P:methylation"/>
    <property type="evidence" value="ECO:0007669"/>
    <property type="project" value="UniProtKB-KW"/>
</dbReference>
<dbReference type="EMBL" id="JACHMN010000003">
    <property type="protein sequence ID" value="MBB5872690.1"/>
    <property type="molecule type" value="Genomic_DNA"/>
</dbReference>
<dbReference type="InterPro" id="IPR029063">
    <property type="entry name" value="SAM-dependent_MTases_sf"/>
</dbReference>
<dbReference type="AlphaFoldDB" id="A0A841C148"/>
<accession>A0A841C148</accession>
<keyword evidence="1" id="KW-0489">Methyltransferase</keyword>
<name>A0A841C148_9ACTN</name>
<evidence type="ECO:0000313" key="1">
    <source>
        <dbReference type="EMBL" id="MBB5872690.1"/>
    </source>
</evidence>
<dbReference type="InterPro" id="IPR006764">
    <property type="entry name" value="SAM_dep_MeTrfase_SAV2177_type"/>
</dbReference>
<gene>
    <name evidence="1" type="ORF">F4553_006124</name>
</gene>
<proteinExistence type="predicted"/>
<protein>
    <submittedName>
        <fullName evidence="1">SAM-dependent methyltransferase</fullName>
    </submittedName>
</protein>
<dbReference type="GO" id="GO:0008168">
    <property type="term" value="F:methyltransferase activity"/>
    <property type="evidence" value="ECO:0007669"/>
    <property type="project" value="UniProtKB-KW"/>
</dbReference>
<dbReference type="Gene3D" id="3.40.50.150">
    <property type="entry name" value="Vaccinia Virus protein VP39"/>
    <property type="match status" value="1"/>
</dbReference>